<name>X1C1V0_9ZZZZ</name>
<dbReference type="Pfam" id="PF25212">
    <property type="entry name" value="HVO_A0114"/>
    <property type="match status" value="1"/>
</dbReference>
<proteinExistence type="predicted"/>
<sequence>MHILKVGILHREDFQKRILDIAAGRQKLKSTDPKIWFSSIKSLSEVLSDNNVRLLKIIKENKPETLKELAKMCGRKSSNLSRTLKTMARYGIVELQKNNKTVKPIAKATSFTIHYT</sequence>
<organism evidence="1">
    <name type="scientific">marine sediment metagenome</name>
    <dbReference type="NCBI Taxonomy" id="412755"/>
    <lineage>
        <taxon>unclassified sequences</taxon>
        <taxon>metagenomes</taxon>
        <taxon>ecological metagenomes</taxon>
    </lineage>
</organism>
<dbReference type="EMBL" id="BART01025535">
    <property type="protein sequence ID" value="GAH02066.1"/>
    <property type="molecule type" value="Genomic_DNA"/>
</dbReference>
<comment type="caution">
    <text evidence="1">The sequence shown here is derived from an EMBL/GenBank/DDBJ whole genome shotgun (WGS) entry which is preliminary data.</text>
</comment>
<dbReference type="InterPro" id="IPR036390">
    <property type="entry name" value="WH_DNA-bd_sf"/>
</dbReference>
<dbReference type="Gene3D" id="1.10.10.10">
    <property type="entry name" value="Winged helix-like DNA-binding domain superfamily/Winged helix DNA-binding domain"/>
    <property type="match status" value="1"/>
</dbReference>
<accession>X1C1V0</accession>
<dbReference type="AlphaFoldDB" id="X1C1V0"/>
<gene>
    <name evidence="1" type="ORF">S01H4_45805</name>
</gene>
<dbReference type="InterPro" id="IPR036388">
    <property type="entry name" value="WH-like_DNA-bd_sf"/>
</dbReference>
<reference evidence="1" key="1">
    <citation type="journal article" date="2014" name="Front. Microbiol.">
        <title>High frequency of phylogenetically diverse reductive dehalogenase-homologous genes in deep subseafloor sedimentary metagenomes.</title>
        <authorList>
            <person name="Kawai M."/>
            <person name="Futagami T."/>
            <person name="Toyoda A."/>
            <person name="Takaki Y."/>
            <person name="Nishi S."/>
            <person name="Hori S."/>
            <person name="Arai W."/>
            <person name="Tsubouchi T."/>
            <person name="Morono Y."/>
            <person name="Uchiyama I."/>
            <person name="Ito T."/>
            <person name="Fujiyama A."/>
            <person name="Inagaki F."/>
            <person name="Takami H."/>
        </authorList>
    </citation>
    <scope>NUCLEOTIDE SEQUENCE</scope>
    <source>
        <strain evidence="1">Expedition CK06-06</strain>
    </source>
</reference>
<evidence type="ECO:0000313" key="1">
    <source>
        <dbReference type="EMBL" id="GAH02066.1"/>
    </source>
</evidence>
<protein>
    <submittedName>
        <fullName evidence="1">Uncharacterized protein</fullName>
    </submittedName>
</protein>
<dbReference type="SUPFAM" id="SSF46785">
    <property type="entry name" value="Winged helix' DNA-binding domain"/>
    <property type="match status" value="1"/>
</dbReference>